<sequence>MDDATAVEDVDLLVVGGGKAGKTLAMESASAGAKVAMIERSMIGGTCINVACIPTKTLINSGRVFDTIRRAREFGVAGVDDVHVDIDLLRHRKEDVVGTMVAGQRKAFIGSGMDFIMGEATFVAERTVQVELNDGGVRMLRGADVVVDLGTEPALPPIKGLATSSVQTSNTILRLTSLPASIVILGGGYIGCEYADLLAGIGVDVTLVQGPAHLLPREDVDVSALIEAQFEKAGITLHLGARAQQIARTADGRVTVTLASGDTVSADDILVALGRTPMTAGAGLERAGVQLDERGYIVTDEYLRTDADHVWAAGDVAGTPQFTHASYDDYRVLSTNLAAAGEASMRSTRGRLIPYCVFTTPELGRVGMTEAEARAAGHDVRIARMPVAAIPRARTVGHLDGSWKAVIDRPTGQILGAALLGTESSEAITVVQVALQAGMDYARLRDTIITHPTMAEGFTLLFTPAYLEP</sequence>
<dbReference type="Proteomes" id="UP001500540">
    <property type="component" value="Unassembled WGS sequence"/>
</dbReference>
<evidence type="ECO:0000256" key="4">
    <source>
        <dbReference type="ARBA" id="ARBA00022827"/>
    </source>
</evidence>
<evidence type="ECO:0000313" key="7">
    <source>
        <dbReference type="EMBL" id="GAA3750824.1"/>
    </source>
</evidence>
<evidence type="ECO:0000256" key="1">
    <source>
        <dbReference type="ARBA" id="ARBA00001974"/>
    </source>
</evidence>
<keyword evidence="4" id="KW-0274">FAD</keyword>
<dbReference type="PIRSF" id="PIRSF000350">
    <property type="entry name" value="Mercury_reductase_MerA"/>
    <property type="match status" value="1"/>
</dbReference>
<dbReference type="InterPro" id="IPR036188">
    <property type="entry name" value="FAD/NAD-bd_sf"/>
</dbReference>
<dbReference type="Pfam" id="PF07992">
    <property type="entry name" value="Pyr_redox_2"/>
    <property type="match status" value="1"/>
</dbReference>
<dbReference type="EMBL" id="BAABAF010000001">
    <property type="protein sequence ID" value="GAA3750824.1"/>
    <property type="molecule type" value="Genomic_DNA"/>
</dbReference>
<feature type="domain" description="Pyridine nucleotide-disulphide oxidoreductase dimerisation" evidence="5">
    <location>
        <begin position="353"/>
        <end position="459"/>
    </location>
</feature>
<evidence type="ECO:0000256" key="2">
    <source>
        <dbReference type="ARBA" id="ARBA00007532"/>
    </source>
</evidence>
<name>A0ABP7G3J1_9MICO</name>
<feature type="domain" description="FAD/NAD(P)-binding" evidence="6">
    <location>
        <begin position="11"/>
        <end position="327"/>
    </location>
</feature>
<comment type="cofactor">
    <cofactor evidence="1">
        <name>FAD</name>
        <dbReference type="ChEBI" id="CHEBI:57692"/>
    </cofactor>
</comment>
<dbReference type="InterPro" id="IPR004099">
    <property type="entry name" value="Pyr_nucl-diS_OxRdtase_dimer"/>
</dbReference>
<dbReference type="RefSeq" id="WP_344779277.1">
    <property type="nucleotide sequence ID" value="NZ_BAABAF010000001.1"/>
</dbReference>
<keyword evidence="3" id="KW-0285">Flavoprotein</keyword>
<dbReference type="SUPFAM" id="SSF55424">
    <property type="entry name" value="FAD/NAD-linked reductases, dimerisation (C-terminal) domain"/>
    <property type="match status" value="1"/>
</dbReference>
<reference evidence="8" key="1">
    <citation type="journal article" date="2019" name="Int. J. Syst. Evol. Microbiol.">
        <title>The Global Catalogue of Microorganisms (GCM) 10K type strain sequencing project: providing services to taxonomists for standard genome sequencing and annotation.</title>
        <authorList>
            <consortium name="The Broad Institute Genomics Platform"/>
            <consortium name="The Broad Institute Genome Sequencing Center for Infectious Disease"/>
            <person name="Wu L."/>
            <person name="Ma J."/>
        </authorList>
    </citation>
    <scope>NUCLEOTIDE SEQUENCE [LARGE SCALE GENOMIC DNA]</scope>
    <source>
        <strain evidence="8">JCM 16950</strain>
    </source>
</reference>
<comment type="similarity">
    <text evidence="2">Belongs to the class-I pyridine nucleotide-disulfide oxidoreductase family.</text>
</comment>
<dbReference type="PRINTS" id="PR00411">
    <property type="entry name" value="PNDRDTASEI"/>
</dbReference>
<dbReference type="PANTHER" id="PTHR43014:SF2">
    <property type="entry name" value="MERCURIC REDUCTASE"/>
    <property type="match status" value="1"/>
</dbReference>
<evidence type="ECO:0000259" key="5">
    <source>
        <dbReference type="Pfam" id="PF02852"/>
    </source>
</evidence>
<comment type="caution">
    <text evidence="7">The sequence shown here is derived from an EMBL/GenBank/DDBJ whole genome shotgun (WGS) entry which is preliminary data.</text>
</comment>
<dbReference type="Gene3D" id="3.30.390.30">
    <property type="match status" value="1"/>
</dbReference>
<gene>
    <name evidence="7" type="ORF">GCM10022240_00110</name>
</gene>
<proteinExistence type="inferred from homology"/>
<dbReference type="PANTHER" id="PTHR43014">
    <property type="entry name" value="MERCURIC REDUCTASE"/>
    <property type="match status" value="1"/>
</dbReference>
<protein>
    <submittedName>
        <fullName evidence="7">Mercuric reductase</fullName>
    </submittedName>
</protein>
<dbReference type="PRINTS" id="PR00368">
    <property type="entry name" value="FADPNR"/>
</dbReference>
<dbReference type="InterPro" id="IPR023753">
    <property type="entry name" value="FAD/NAD-binding_dom"/>
</dbReference>
<evidence type="ECO:0000256" key="3">
    <source>
        <dbReference type="ARBA" id="ARBA00022630"/>
    </source>
</evidence>
<dbReference type="InterPro" id="IPR001100">
    <property type="entry name" value="Pyr_nuc-diS_OxRdtase"/>
</dbReference>
<dbReference type="Gene3D" id="3.50.50.60">
    <property type="entry name" value="FAD/NAD(P)-binding domain"/>
    <property type="match status" value="2"/>
</dbReference>
<dbReference type="Pfam" id="PF02852">
    <property type="entry name" value="Pyr_redox_dim"/>
    <property type="match status" value="1"/>
</dbReference>
<dbReference type="SUPFAM" id="SSF51905">
    <property type="entry name" value="FAD/NAD(P)-binding domain"/>
    <property type="match status" value="1"/>
</dbReference>
<keyword evidence="8" id="KW-1185">Reference proteome</keyword>
<organism evidence="7 8">
    <name type="scientific">Microbacterium kribbense</name>
    <dbReference type="NCBI Taxonomy" id="433645"/>
    <lineage>
        <taxon>Bacteria</taxon>
        <taxon>Bacillati</taxon>
        <taxon>Actinomycetota</taxon>
        <taxon>Actinomycetes</taxon>
        <taxon>Micrococcales</taxon>
        <taxon>Microbacteriaceae</taxon>
        <taxon>Microbacterium</taxon>
    </lineage>
</organism>
<evidence type="ECO:0000313" key="8">
    <source>
        <dbReference type="Proteomes" id="UP001500540"/>
    </source>
</evidence>
<evidence type="ECO:0000259" key="6">
    <source>
        <dbReference type="Pfam" id="PF07992"/>
    </source>
</evidence>
<dbReference type="InterPro" id="IPR016156">
    <property type="entry name" value="FAD/NAD-linked_Rdtase_dimer_sf"/>
</dbReference>
<accession>A0ABP7G3J1</accession>